<dbReference type="Proteomes" id="UP000011682">
    <property type="component" value="Unassembled WGS sequence"/>
</dbReference>
<organism evidence="1 2">
    <name type="scientific">Cystobacter fuscus (strain ATCC 25194 / DSM 2262 / NBRC 100088 / M29)</name>
    <dbReference type="NCBI Taxonomy" id="1242864"/>
    <lineage>
        <taxon>Bacteria</taxon>
        <taxon>Pseudomonadati</taxon>
        <taxon>Myxococcota</taxon>
        <taxon>Myxococcia</taxon>
        <taxon>Myxococcales</taxon>
        <taxon>Cystobacterineae</taxon>
        <taxon>Archangiaceae</taxon>
        <taxon>Cystobacter</taxon>
    </lineage>
</organism>
<sequence length="204" mass="22699">MNRLVCIVEGHGEVEAIPSLCYLVMGHLGVTGWFVDKEPIRQPRSEFVDGRPLGPKRPARDEGLIRAMKLVRSRKAQAALLLCDEDDDCAATWGPDASERMRKLLPNSLAVMAVREYETWLLLARGMIDLGSLGIYKPEKIRDAKKAMRLLVPGYLPTTHQLSETRGIDVAFLRSQSRSFDKFVRSIEMLCATTGSVDGQGDTP</sequence>
<keyword evidence="2" id="KW-1185">Reference proteome</keyword>
<protein>
    <recommendedName>
        <fullName evidence="3">DUF4276 family protein</fullName>
    </recommendedName>
</protein>
<dbReference type="AlphaFoldDB" id="S9QBU1"/>
<evidence type="ECO:0000313" key="2">
    <source>
        <dbReference type="Proteomes" id="UP000011682"/>
    </source>
</evidence>
<gene>
    <name evidence="1" type="ORF">D187_003504</name>
</gene>
<evidence type="ECO:0000313" key="1">
    <source>
        <dbReference type="EMBL" id="EPX58789.1"/>
    </source>
</evidence>
<comment type="caution">
    <text evidence="1">The sequence shown here is derived from an EMBL/GenBank/DDBJ whole genome shotgun (WGS) entry which is preliminary data.</text>
</comment>
<proteinExistence type="predicted"/>
<dbReference type="EMBL" id="ANAH02000021">
    <property type="protein sequence ID" value="EPX58789.1"/>
    <property type="molecule type" value="Genomic_DNA"/>
</dbReference>
<accession>S9QBU1</accession>
<dbReference type="RefSeq" id="WP_002629744.1">
    <property type="nucleotide sequence ID" value="NZ_ANAH02000021.1"/>
</dbReference>
<name>S9QBU1_CYSF2</name>
<evidence type="ECO:0008006" key="3">
    <source>
        <dbReference type="Google" id="ProtNLM"/>
    </source>
</evidence>
<reference evidence="1" key="1">
    <citation type="submission" date="2013-05" db="EMBL/GenBank/DDBJ databases">
        <title>Genome assembly of Cystobacter fuscus DSM 2262.</title>
        <authorList>
            <person name="Sharma G."/>
            <person name="Khatri I."/>
            <person name="Kaur C."/>
            <person name="Mayilraj S."/>
            <person name="Subramanian S."/>
        </authorList>
    </citation>
    <scope>NUCLEOTIDE SEQUENCE [LARGE SCALE GENOMIC DNA]</scope>
    <source>
        <strain evidence="1">DSM 2262</strain>
    </source>
</reference>